<dbReference type="Proteomes" id="UP000320338">
    <property type="component" value="Unassembled WGS sequence"/>
</dbReference>
<keyword evidence="7" id="KW-1185">Reference proteome</keyword>
<dbReference type="SUPFAM" id="SSF46689">
    <property type="entry name" value="Homeodomain-like"/>
    <property type="match status" value="1"/>
</dbReference>
<dbReference type="PANTHER" id="PTHR46796:SF12">
    <property type="entry name" value="HTH-TYPE DNA-BINDING TRANSCRIPTIONAL ACTIVATOR EUTR"/>
    <property type="match status" value="1"/>
</dbReference>
<gene>
    <name evidence="6" type="ORF">PHY01_34100</name>
</gene>
<dbReference type="InterPro" id="IPR035418">
    <property type="entry name" value="AraC-bd_2"/>
</dbReference>
<dbReference type="InterPro" id="IPR018060">
    <property type="entry name" value="HTH_AraC"/>
</dbReference>
<dbReference type="SMART" id="SM00342">
    <property type="entry name" value="HTH_ARAC"/>
    <property type="match status" value="1"/>
</dbReference>
<evidence type="ECO:0000256" key="2">
    <source>
        <dbReference type="ARBA" id="ARBA00023125"/>
    </source>
</evidence>
<evidence type="ECO:0000259" key="5">
    <source>
        <dbReference type="PROSITE" id="PS01124"/>
    </source>
</evidence>
<dbReference type="OrthoDB" id="5464689at2"/>
<dbReference type="Pfam" id="PF14525">
    <property type="entry name" value="AraC_binding_2"/>
    <property type="match status" value="1"/>
</dbReference>
<feature type="domain" description="HTH araC/xylS-type" evidence="5">
    <location>
        <begin position="218"/>
        <end position="319"/>
    </location>
</feature>
<evidence type="ECO:0000256" key="3">
    <source>
        <dbReference type="ARBA" id="ARBA00023163"/>
    </source>
</evidence>
<keyword evidence="3" id="KW-0804">Transcription</keyword>
<dbReference type="PROSITE" id="PS01124">
    <property type="entry name" value="HTH_ARAC_FAMILY_2"/>
    <property type="match status" value="1"/>
</dbReference>
<keyword evidence="2" id="KW-0238">DNA-binding</keyword>
<keyword evidence="1" id="KW-0805">Transcription regulation</keyword>
<organism evidence="6 7">
    <name type="scientific">Pseudonocardia hydrocarbonoxydans</name>
    <dbReference type="NCBI Taxonomy" id="76726"/>
    <lineage>
        <taxon>Bacteria</taxon>
        <taxon>Bacillati</taxon>
        <taxon>Actinomycetota</taxon>
        <taxon>Actinomycetes</taxon>
        <taxon>Pseudonocardiales</taxon>
        <taxon>Pseudonocardiaceae</taxon>
        <taxon>Pseudonocardia</taxon>
    </lineage>
</organism>
<dbReference type="EMBL" id="BJNG01000029">
    <property type="protein sequence ID" value="GEC21127.1"/>
    <property type="molecule type" value="Genomic_DNA"/>
</dbReference>
<sequence>MSAPVRFSFHEFDLDGARAAIAKNYFPTTLDLCRAAAPYEFRFDGHAHGPLTVGAAWYTSSMEIGIEEVGSVYVNVATGGTLQARHRHQVVEVDPTRGVVFRPTGDVAMTTSDDYSCLAVKIDSGALEEALETIIGRPVTRPLALGPSIDLRTPAGAGWARLVRLLVAEAGPGGIADSEIVAAPLREAVLHGLLRAVDHPYRDALDAPAPSYGPAALRRVVDAVEADPTRDLTLTDMAQIAAVSVRTLQALYRRHLDTTPTEHLRHTRLAHAHQQLRAADPSETTVSAVARRYGFVHLGRFARAYQARYHESPSVTLRRTESRPVPPTRRR</sequence>
<dbReference type="InterPro" id="IPR009057">
    <property type="entry name" value="Homeodomain-like_sf"/>
</dbReference>
<comment type="caution">
    <text evidence="6">The sequence shown here is derived from an EMBL/GenBank/DDBJ whole genome shotgun (WGS) entry which is preliminary data.</text>
</comment>
<feature type="region of interest" description="Disordered" evidence="4">
    <location>
        <begin position="312"/>
        <end position="331"/>
    </location>
</feature>
<proteinExistence type="predicted"/>
<evidence type="ECO:0000313" key="7">
    <source>
        <dbReference type="Proteomes" id="UP000320338"/>
    </source>
</evidence>
<name>A0A4Y3WQG1_9PSEU</name>
<dbReference type="AlphaFoldDB" id="A0A4Y3WQG1"/>
<dbReference type="GO" id="GO:0003700">
    <property type="term" value="F:DNA-binding transcription factor activity"/>
    <property type="evidence" value="ECO:0007669"/>
    <property type="project" value="InterPro"/>
</dbReference>
<evidence type="ECO:0000313" key="6">
    <source>
        <dbReference type="EMBL" id="GEC21127.1"/>
    </source>
</evidence>
<dbReference type="InterPro" id="IPR050204">
    <property type="entry name" value="AraC_XylS_family_regulators"/>
</dbReference>
<dbReference type="Pfam" id="PF12833">
    <property type="entry name" value="HTH_18"/>
    <property type="match status" value="1"/>
</dbReference>
<dbReference type="Gene3D" id="1.10.10.60">
    <property type="entry name" value="Homeodomain-like"/>
    <property type="match status" value="1"/>
</dbReference>
<reference evidence="6 7" key="1">
    <citation type="submission" date="2019-06" db="EMBL/GenBank/DDBJ databases">
        <title>Whole genome shotgun sequence of Pseudonocardia hydrocarbonoxydans NBRC 14498.</title>
        <authorList>
            <person name="Hosoyama A."/>
            <person name="Uohara A."/>
            <person name="Ohji S."/>
            <person name="Ichikawa N."/>
        </authorList>
    </citation>
    <scope>NUCLEOTIDE SEQUENCE [LARGE SCALE GENOMIC DNA]</scope>
    <source>
        <strain evidence="6 7">NBRC 14498</strain>
    </source>
</reference>
<dbReference type="PANTHER" id="PTHR46796">
    <property type="entry name" value="HTH-TYPE TRANSCRIPTIONAL ACTIVATOR RHAS-RELATED"/>
    <property type="match status" value="1"/>
</dbReference>
<dbReference type="GO" id="GO:0043565">
    <property type="term" value="F:sequence-specific DNA binding"/>
    <property type="evidence" value="ECO:0007669"/>
    <property type="project" value="InterPro"/>
</dbReference>
<protein>
    <recommendedName>
        <fullName evidence="5">HTH araC/xylS-type domain-containing protein</fullName>
    </recommendedName>
</protein>
<evidence type="ECO:0000256" key="4">
    <source>
        <dbReference type="SAM" id="MobiDB-lite"/>
    </source>
</evidence>
<evidence type="ECO:0000256" key="1">
    <source>
        <dbReference type="ARBA" id="ARBA00023015"/>
    </source>
</evidence>
<dbReference type="RefSeq" id="WP_141279813.1">
    <property type="nucleotide sequence ID" value="NZ_BAAARZ010000085.1"/>
</dbReference>
<accession>A0A4Y3WQG1</accession>